<name>A0A2K8N913_9BACL</name>
<proteinExistence type="predicted"/>
<evidence type="ECO:0008006" key="3">
    <source>
        <dbReference type="Google" id="ProtNLM"/>
    </source>
</evidence>
<dbReference type="NCBIfam" id="TIGR02549">
    <property type="entry name" value="CRISPR_DxTHG"/>
    <property type="match status" value="1"/>
</dbReference>
<dbReference type="InterPro" id="IPR013383">
    <property type="entry name" value="CRISPR-assoc_prot_DxTHG_CS"/>
</dbReference>
<sequence>MGWDVDQGERGPTMAVKFLSFLGTGDYKECRYELGTRRSSLTRFVQHAILELLEETRPTEAYIFLTPEAEEFNWIATPKRGYPGLSFALSDLRRTKPLEIHTVPIPSQQDDDAIWTSFHAVLSVLQPGDRVVFDITHSMRYQPMLALLVLHFARVLREVQLGGVYYGYIEKLGPSKQIDDIPVEKRIAPVVDVTALADLQEWITRTYAFVAAGRAEPLRQWVKEARTRAPSSWQWAEELTDSWSSVTAALYTNRALTIPDTARRAAKHLAEAPKEMPPAMGPLRALFEHANRSIAPLGSQDPVESGLAAILWCIDHGLIQQAYTQTRELIITAVGLAFGLPVQGKEERDRIEELVTVAQKFAANPRNRKPLENMTYPRDRDLVFTLSRHTGLLNDFDEVRKLRNDLSHCGDTHSPAYFETWLREHMPVVKEHLLRFWNTRQSRR</sequence>
<organism evidence="1 2">
    <name type="scientific">Kyrpidia spormannii</name>
    <dbReference type="NCBI Taxonomy" id="2055160"/>
    <lineage>
        <taxon>Bacteria</taxon>
        <taxon>Bacillati</taxon>
        <taxon>Bacillota</taxon>
        <taxon>Bacilli</taxon>
        <taxon>Bacillales</taxon>
        <taxon>Alicyclobacillaceae</taxon>
        <taxon>Kyrpidia</taxon>
    </lineage>
</organism>
<accession>A0A2K8N913</accession>
<dbReference type="KEGG" id="kyr:CVV65_13530"/>
<protein>
    <recommendedName>
        <fullName evidence="3">TIGR02221 family CRISPR-associated protein</fullName>
    </recommendedName>
</protein>
<evidence type="ECO:0000313" key="1">
    <source>
        <dbReference type="EMBL" id="ATY85821.1"/>
    </source>
</evidence>
<dbReference type="AlphaFoldDB" id="A0A2K8N913"/>
<gene>
    <name evidence="1" type="ORF">CVV65_13530</name>
</gene>
<dbReference type="CDD" id="cd09732">
    <property type="entry name" value="Csx1_III-U"/>
    <property type="match status" value="1"/>
</dbReference>
<keyword evidence="2" id="KW-1185">Reference proteome</keyword>
<dbReference type="Proteomes" id="UP000231932">
    <property type="component" value="Chromosome"/>
</dbReference>
<reference evidence="2" key="1">
    <citation type="submission" date="2017-11" db="EMBL/GenBank/DDBJ databases">
        <title>Complete Genome Sequence of Kyrpidia sp. Strain EA-1, a thermophilic, hydrogen-oxidizing Bacterium, isolated from the Azores.</title>
        <authorList>
            <person name="Reiner J.E."/>
            <person name="Lapp C.J."/>
            <person name="Bunk B."/>
            <person name="Gescher J."/>
        </authorList>
    </citation>
    <scope>NUCLEOTIDE SEQUENCE [LARGE SCALE GENOMIC DNA]</scope>
    <source>
        <strain evidence="2">EA-1</strain>
    </source>
</reference>
<dbReference type="EMBL" id="CP024955">
    <property type="protein sequence ID" value="ATY85821.1"/>
    <property type="molecule type" value="Genomic_DNA"/>
</dbReference>
<evidence type="ECO:0000313" key="2">
    <source>
        <dbReference type="Proteomes" id="UP000231932"/>
    </source>
</evidence>